<dbReference type="EMBL" id="LKMD01000107">
    <property type="protein sequence ID" value="PIA90404.1"/>
    <property type="molecule type" value="Genomic_DNA"/>
</dbReference>
<keyword evidence="4" id="KW-1185">Reference proteome</keyword>
<accession>A0A2G5HCW4</accession>
<evidence type="ECO:0000313" key="3">
    <source>
        <dbReference type="Proteomes" id="UP000230605"/>
    </source>
</evidence>
<dbReference type="EMBL" id="CP134192">
    <property type="protein sequence ID" value="WPB07717.1"/>
    <property type="molecule type" value="Genomic_DNA"/>
</dbReference>
<evidence type="ECO:0000313" key="1">
    <source>
        <dbReference type="EMBL" id="PIA90404.1"/>
    </source>
</evidence>
<evidence type="ECO:0000313" key="2">
    <source>
        <dbReference type="EMBL" id="WPB07717.1"/>
    </source>
</evidence>
<dbReference type="Proteomes" id="UP000230605">
    <property type="component" value="Chromosome 9"/>
</dbReference>
<protein>
    <submittedName>
        <fullName evidence="1">Uncharacterized protein</fullName>
    </submittedName>
</protein>
<sequence>MGSSSKWTVEEFHCEQMLREEFGVEPSGDGVQIAYDMMGRLFGEAYCTPARKFNGNKYSAQRFQDRWTQRFKPSQPKIWRHICNGPYSSEDEALRADLREKIKAAAEQEGDNNLLSDQPNRRITLGRSGLPARYALPRRPISMVHTDQLKPAIPSEYHQAKYKPMDALHPERSAFKHGGRIIRIGTLDDSVLDAMVCDAPYCFVCTADFLPPTENSPFEGRAFLHLWRDCEPGLDPLERYYTFRGAKAGQMKDTMMVPEEKQEVDVQFMLDGKPFVDGVLSCIPGECEVCQAYSGEWNDDNEAE</sequence>
<name>A0A2G5HCW4_CERBT</name>
<dbReference type="OrthoDB" id="3629077at2759"/>
<proteinExistence type="predicted"/>
<reference evidence="1 3" key="1">
    <citation type="submission" date="2015-10" db="EMBL/GenBank/DDBJ databases">
        <title>The cercosporin biosynthetic gene cluster was horizontally transferred to several fungal lineages and shown to be expanded in Cercospora beticola based on microsynteny with recipient genomes.</title>
        <authorList>
            <person name="De Jonge R."/>
            <person name="Ebert M.K."/>
            <person name="Suttle J.C."/>
            <person name="Jurick Ii W.M."/>
            <person name="Secor G.A."/>
            <person name="Thomma B.P."/>
            <person name="Van De Peer Y."/>
            <person name="Bolton M.D."/>
        </authorList>
    </citation>
    <scope>NUCLEOTIDE SEQUENCE [LARGE SCALE GENOMIC DNA]</scope>
    <source>
        <strain evidence="1 3">09-40</strain>
    </source>
</reference>
<reference evidence="2 4" key="2">
    <citation type="submission" date="2023-09" db="EMBL/GenBank/DDBJ databases">
        <title>Complete-Gapless Cercospora beticola genome.</title>
        <authorList>
            <person name="Wyatt N.A."/>
            <person name="Spanner R.E."/>
            <person name="Bolton M.D."/>
        </authorList>
    </citation>
    <scope>NUCLEOTIDE SEQUENCE [LARGE SCALE GENOMIC DNA]</scope>
    <source>
        <strain evidence="2">Cb09-40</strain>
    </source>
</reference>
<dbReference type="AlphaFoldDB" id="A0A2G5HCW4"/>
<organism evidence="1 3">
    <name type="scientific">Cercospora beticola</name>
    <name type="common">Sugarbeet leaf spot fungus</name>
    <dbReference type="NCBI Taxonomy" id="122368"/>
    <lineage>
        <taxon>Eukaryota</taxon>
        <taxon>Fungi</taxon>
        <taxon>Dikarya</taxon>
        <taxon>Ascomycota</taxon>
        <taxon>Pezizomycotina</taxon>
        <taxon>Dothideomycetes</taxon>
        <taxon>Dothideomycetidae</taxon>
        <taxon>Mycosphaerellales</taxon>
        <taxon>Mycosphaerellaceae</taxon>
        <taxon>Cercospora</taxon>
    </lineage>
</organism>
<gene>
    <name evidence="1" type="ORF">CB0940_10938</name>
    <name evidence="2" type="ORF">RHO25_012379</name>
</gene>
<evidence type="ECO:0000313" key="4">
    <source>
        <dbReference type="Proteomes" id="UP001302367"/>
    </source>
</evidence>
<dbReference type="Proteomes" id="UP001302367">
    <property type="component" value="Chromosome 9"/>
</dbReference>